<reference evidence="1" key="1">
    <citation type="submission" date="2016-10" db="EMBL/GenBank/DDBJ databases">
        <authorList>
            <person name="de Groot N.N."/>
        </authorList>
    </citation>
    <scope>NUCLEOTIDE SEQUENCE</scope>
</reference>
<dbReference type="EMBL" id="FPHF01000092">
    <property type="protein sequence ID" value="SFV66823.1"/>
    <property type="molecule type" value="Genomic_DNA"/>
</dbReference>
<dbReference type="AlphaFoldDB" id="A0A1W1CM88"/>
<protein>
    <submittedName>
        <fullName evidence="1">Uncharacterized protein</fullName>
    </submittedName>
</protein>
<evidence type="ECO:0000313" key="1">
    <source>
        <dbReference type="EMBL" id="SFV66823.1"/>
    </source>
</evidence>
<proteinExistence type="predicted"/>
<organism evidence="1">
    <name type="scientific">hydrothermal vent metagenome</name>
    <dbReference type="NCBI Taxonomy" id="652676"/>
    <lineage>
        <taxon>unclassified sequences</taxon>
        <taxon>metagenomes</taxon>
        <taxon>ecological metagenomes</taxon>
    </lineage>
</organism>
<sequence>MKTKQITMSVVLAGLISLSATGCGGGSGDSVAGALSSAVDVTVERGKVYDANVTDSSTPAQVATQKVSKNIYTFANEPVYPVLVNGGWIDVNDDGTMDVNDTVLDIEMKSYSTTVTPITTFTADANETIRTQKLEDLLARLNANGVGEDANLTLEDLLKVPSEAPKDVFVIANAIYKDMKENADALPDEDAVLSQFGTLYSALPLDAIAKDFEVLVVGDLVTAGNTKKVSNQDIFEFEQALPDAVVPELALFLLKNNIDGIDVHGSLTFNANYTVLSVLGTRTWSVNGTILILNGADGDREEVVFESTMPRDGSSITRTGYYGDSVQDGGSYQITVTAPVIDTGTGTGADVDGGSPDGSTSLDLTSYSSIIIYKNIDPVS</sequence>
<name>A0A1W1CM88_9ZZZZ</name>
<dbReference type="PROSITE" id="PS51257">
    <property type="entry name" value="PROKAR_LIPOPROTEIN"/>
    <property type="match status" value="1"/>
</dbReference>
<accession>A0A1W1CM88</accession>
<gene>
    <name evidence="1" type="ORF">MNB_SM-4-1252</name>
</gene>